<accession>A0A8D9PDU8</accession>
<proteinExistence type="predicted"/>
<organism evidence="1">
    <name type="scientific">Podoviridae sp. ct5O42</name>
    <dbReference type="NCBI Taxonomy" id="2826084"/>
    <lineage>
        <taxon>Viruses</taxon>
        <taxon>Duplodnaviria</taxon>
        <taxon>Heunggongvirae</taxon>
        <taxon>Uroviricota</taxon>
        <taxon>Caudoviricetes</taxon>
    </lineage>
</organism>
<dbReference type="EMBL" id="BK014723">
    <property type="protein sequence ID" value="DAD55357.1"/>
    <property type="molecule type" value="Genomic_DNA"/>
</dbReference>
<reference evidence="1" key="1">
    <citation type="journal article" date="2021" name="Proc. Natl. Acad. Sci. U.S.A.">
        <title>A Catalog of Tens of Thousands of Viruses from Human Metagenomes Reveals Hidden Associations with Chronic Diseases.</title>
        <authorList>
            <person name="Tisza M.J."/>
            <person name="Buck C.B."/>
        </authorList>
    </citation>
    <scope>NUCLEOTIDE SEQUENCE</scope>
    <source>
        <strain evidence="1">Ct5O42</strain>
    </source>
</reference>
<sequence length="49" mass="5636">MDNGIWKIATAKLCGQCIRDMEDEYIFAPHVAADTGRHVRTLRRDAHRP</sequence>
<evidence type="ECO:0000313" key="1">
    <source>
        <dbReference type="EMBL" id="DAD55357.1"/>
    </source>
</evidence>
<protein>
    <submittedName>
        <fullName evidence="1">Uncharacterized protein</fullName>
    </submittedName>
</protein>
<name>A0A8D9PDU8_9CAUD</name>